<evidence type="ECO:0000313" key="3">
    <source>
        <dbReference type="Proteomes" id="UP000050525"/>
    </source>
</evidence>
<dbReference type="Proteomes" id="UP000050525">
    <property type="component" value="Unassembled WGS sequence"/>
</dbReference>
<name>A0A151NMY2_ALLMI</name>
<dbReference type="EMBL" id="AKHW03002540">
    <property type="protein sequence ID" value="KYO37999.1"/>
    <property type="molecule type" value="Genomic_DNA"/>
</dbReference>
<evidence type="ECO:0000313" key="2">
    <source>
        <dbReference type="EMBL" id="KYO37999.1"/>
    </source>
</evidence>
<proteinExistence type="predicted"/>
<keyword evidence="1" id="KW-0732">Signal</keyword>
<keyword evidence="3" id="KW-1185">Reference proteome</keyword>
<protein>
    <submittedName>
        <fullName evidence="2">Uncharacterized protein</fullName>
    </submittedName>
</protein>
<reference evidence="2 3" key="1">
    <citation type="journal article" date="2012" name="Genome Biol.">
        <title>Sequencing three crocodilian genomes to illuminate the evolution of archosaurs and amniotes.</title>
        <authorList>
            <person name="St John J.A."/>
            <person name="Braun E.L."/>
            <person name="Isberg S.R."/>
            <person name="Miles L.G."/>
            <person name="Chong A.Y."/>
            <person name="Gongora J."/>
            <person name="Dalzell P."/>
            <person name="Moran C."/>
            <person name="Bed'hom B."/>
            <person name="Abzhanov A."/>
            <person name="Burgess S.C."/>
            <person name="Cooksey A.M."/>
            <person name="Castoe T.A."/>
            <person name="Crawford N.G."/>
            <person name="Densmore L.D."/>
            <person name="Drew J.C."/>
            <person name="Edwards S.V."/>
            <person name="Faircloth B.C."/>
            <person name="Fujita M.K."/>
            <person name="Greenwold M.J."/>
            <person name="Hoffmann F.G."/>
            <person name="Howard J.M."/>
            <person name="Iguchi T."/>
            <person name="Janes D.E."/>
            <person name="Khan S.Y."/>
            <person name="Kohno S."/>
            <person name="de Koning A.J."/>
            <person name="Lance S.L."/>
            <person name="McCarthy F.M."/>
            <person name="McCormack J.E."/>
            <person name="Merchant M.E."/>
            <person name="Peterson D.G."/>
            <person name="Pollock D.D."/>
            <person name="Pourmand N."/>
            <person name="Raney B.J."/>
            <person name="Roessler K.A."/>
            <person name="Sanford J.R."/>
            <person name="Sawyer R.H."/>
            <person name="Schmidt C.J."/>
            <person name="Triplett E.W."/>
            <person name="Tuberville T.D."/>
            <person name="Venegas-Anaya M."/>
            <person name="Howard J.T."/>
            <person name="Jarvis E.D."/>
            <person name="Guillette L.J.Jr."/>
            <person name="Glenn T.C."/>
            <person name="Green R.E."/>
            <person name="Ray D.A."/>
        </authorList>
    </citation>
    <scope>NUCLEOTIDE SEQUENCE [LARGE SCALE GENOMIC DNA]</scope>
    <source>
        <strain evidence="2">KSC_2009_1</strain>
    </source>
</reference>
<gene>
    <name evidence="2" type="ORF">Y1Q_0019479</name>
</gene>
<comment type="caution">
    <text evidence="2">The sequence shown here is derived from an EMBL/GenBank/DDBJ whole genome shotgun (WGS) entry which is preliminary data.</text>
</comment>
<dbReference type="AlphaFoldDB" id="A0A151NMY2"/>
<feature type="chain" id="PRO_5007586197" evidence="1">
    <location>
        <begin position="24"/>
        <end position="88"/>
    </location>
</feature>
<accession>A0A151NMY2</accession>
<organism evidence="2 3">
    <name type="scientific">Alligator mississippiensis</name>
    <name type="common">American alligator</name>
    <dbReference type="NCBI Taxonomy" id="8496"/>
    <lineage>
        <taxon>Eukaryota</taxon>
        <taxon>Metazoa</taxon>
        <taxon>Chordata</taxon>
        <taxon>Craniata</taxon>
        <taxon>Vertebrata</taxon>
        <taxon>Euteleostomi</taxon>
        <taxon>Archelosauria</taxon>
        <taxon>Archosauria</taxon>
        <taxon>Crocodylia</taxon>
        <taxon>Alligatoridae</taxon>
        <taxon>Alligatorinae</taxon>
        <taxon>Alligator</taxon>
    </lineage>
</organism>
<evidence type="ECO:0000256" key="1">
    <source>
        <dbReference type="SAM" id="SignalP"/>
    </source>
</evidence>
<feature type="signal peptide" evidence="1">
    <location>
        <begin position="1"/>
        <end position="23"/>
    </location>
</feature>
<sequence>MLLGVYWLHLVEVVTWVLRRNGGEWQNDPETVCFGAPKDEDGDDFDMEQITGDGYFREEQKQESLFCNIWQMQLDKQEGKVVDPKKVC</sequence>